<sequence>MDLSLVAPELRGPLRLLPPLPIGRRWALRLLRLGAAHRPGRRVSGVDIDDSAAGRVPLRVYRPARATTGAALVWIHGGGFVLGSPAQDDTFCAVTARELGLTVVSVDYRLAPEHSFPIPLDDCWVAWMWLQRNAARFGVDPARVVLGGQSAGGGLAACLSQRLVAQGGPRPVALWLSAPMLDDRTAVRDDLHAMKHFGWSNRENRYGWRGYLGAEPGNSRVPEFAVAARGEVTGQPPTWIGVGEIDLFHAEDLAYADRLRAAGVPVEVDIVPGAPHGFDSWAPGAGITRDFHARARRWLATVTQPMS</sequence>
<dbReference type="STRING" id="1415166.NONO_c42040"/>
<dbReference type="KEGG" id="nno:NONO_c42040"/>
<dbReference type="InterPro" id="IPR029058">
    <property type="entry name" value="AB_hydrolase_fold"/>
</dbReference>
<evidence type="ECO:0000313" key="3">
    <source>
        <dbReference type="EMBL" id="AHH18988.1"/>
    </source>
</evidence>
<dbReference type="HOGENOM" id="CLU_012494_6_1_11"/>
<dbReference type="Gene3D" id="3.40.50.1820">
    <property type="entry name" value="alpha/beta hydrolase"/>
    <property type="match status" value="1"/>
</dbReference>
<gene>
    <name evidence="3" type="ORF">NONO_c42040</name>
</gene>
<organism evidence="3 4">
    <name type="scientific">Nocardia nova SH22a</name>
    <dbReference type="NCBI Taxonomy" id="1415166"/>
    <lineage>
        <taxon>Bacteria</taxon>
        <taxon>Bacillati</taxon>
        <taxon>Actinomycetota</taxon>
        <taxon>Actinomycetes</taxon>
        <taxon>Mycobacteriales</taxon>
        <taxon>Nocardiaceae</taxon>
        <taxon>Nocardia</taxon>
    </lineage>
</organism>
<dbReference type="SUPFAM" id="SSF53474">
    <property type="entry name" value="alpha/beta-Hydrolases"/>
    <property type="match status" value="1"/>
</dbReference>
<feature type="domain" description="Alpha/beta hydrolase fold-3" evidence="2">
    <location>
        <begin position="72"/>
        <end position="278"/>
    </location>
</feature>
<reference evidence="3 4" key="1">
    <citation type="journal article" date="2014" name="Appl. Environ. Microbiol.">
        <title>Insights into the Microbial Degradation of Rubber and Gutta-Percha by Analysis of the Complete Genome of Nocardia nova SH22a.</title>
        <authorList>
            <person name="Luo Q."/>
            <person name="Hiessl S."/>
            <person name="Poehlein A."/>
            <person name="Daniel R."/>
            <person name="Steinbuchel A."/>
        </authorList>
    </citation>
    <scope>NUCLEOTIDE SEQUENCE [LARGE SCALE GENOMIC DNA]</scope>
    <source>
        <strain evidence="3">SH22a</strain>
    </source>
</reference>
<dbReference type="PATRIC" id="fig|1415166.3.peg.4317"/>
<dbReference type="OrthoDB" id="3181909at2"/>
<evidence type="ECO:0000259" key="2">
    <source>
        <dbReference type="Pfam" id="PF07859"/>
    </source>
</evidence>
<name>W5TJ53_9NOCA</name>
<dbReference type="PANTHER" id="PTHR48081">
    <property type="entry name" value="AB HYDROLASE SUPERFAMILY PROTEIN C4A8.06C"/>
    <property type="match status" value="1"/>
</dbReference>
<dbReference type="Pfam" id="PF07859">
    <property type="entry name" value="Abhydrolase_3"/>
    <property type="match status" value="1"/>
</dbReference>
<dbReference type="InterPro" id="IPR050300">
    <property type="entry name" value="GDXG_lipolytic_enzyme"/>
</dbReference>
<proteinExistence type="predicted"/>
<keyword evidence="4" id="KW-1185">Reference proteome</keyword>
<dbReference type="PANTHER" id="PTHR48081:SF8">
    <property type="entry name" value="ALPHA_BETA HYDROLASE FOLD-3 DOMAIN-CONTAINING PROTEIN-RELATED"/>
    <property type="match status" value="1"/>
</dbReference>
<dbReference type="GO" id="GO:0016787">
    <property type="term" value="F:hydrolase activity"/>
    <property type="evidence" value="ECO:0007669"/>
    <property type="project" value="UniProtKB-KW"/>
</dbReference>
<dbReference type="RefSeq" id="WP_025350404.1">
    <property type="nucleotide sequence ID" value="NZ_CP006850.1"/>
</dbReference>
<dbReference type="eggNOG" id="COG0657">
    <property type="taxonomic scope" value="Bacteria"/>
</dbReference>
<dbReference type="Proteomes" id="UP000019150">
    <property type="component" value="Chromosome"/>
</dbReference>
<accession>W5TJ53</accession>
<evidence type="ECO:0000256" key="1">
    <source>
        <dbReference type="ARBA" id="ARBA00022801"/>
    </source>
</evidence>
<dbReference type="AlphaFoldDB" id="W5TJ53"/>
<keyword evidence="1 3" id="KW-0378">Hydrolase</keyword>
<evidence type="ECO:0000313" key="4">
    <source>
        <dbReference type="Proteomes" id="UP000019150"/>
    </source>
</evidence>
<dbReference type="EMBL" id="CP006850">
    <property type="protein sequence ID" value="AHH18988.1"/>
    <property type="molecule type" value="Genomic_DNA"/>
</dbReference>
<dbReference type="InterPro" id="IPR013094">
    <property type="entry name" value="AB_hydrolase_3"/>
</dbReference>
<protein>
    <submittedName>
        <fullName evidence="3">Alpha/beta hydrolase family protein</fullName>
    </submittedName>
</protein>